<gene>
    <name evidence="4" type="ORF">PECUL_23A030657</name>
</gene>
<dbReference type="InterPro" id="IPR035300">
    <property type="entry name" value="L1_dsRBD"/>
</dbReference>
<feature type="compositionally biased region" description="Polar residues" evidence="2">
    <location>
        <begin position="48"/>
        <end position="62"/>
    </location>
</feature>
<dbReference type="Gene3D" id="3.30.250.20">
    <property type="entry name" value="L1 transposable element, C-terminal domain"/>
    <property type="match status" value="1"/>
</dbReference>
<evidence type="ECO:0000256" key="2">
    <source>
        <dbReference type="SAM" id="MobiDB-lite"/>
    </source>
</evidence>
<dbReference type="AlphaFoldDB" id="A0AAD1WTM9"/>
<organism evidence="4 5">
    <name type="scientific">Pelobates cultripes</name>
    <name type="common">Western spadefoot toad</name>
    <dbReference type="NCBI Taxonomy" id="61616"/>
    <lineage>
        <taxon>Eukaryota</taxon>
        <taxon>Metazoa</taxon>
        <taxon>Chordata</taxon>
        <taxon>Craniata</taxon>
        <taxon>Vertebrata</taxon>
        <taxon>Euteleostomi</taxon>
        <taxon>Amphibia</taxon>
        <taxon>Batrachia</taxon>
        <taxon>Anura</taxon>
        <taxon>Pelobatoidea</taxon>
        <taxon>Pelobatidae</taxon>
        <taxon>Pelobates</taxon>
    </lineage>
</organism>
<dbReference type="InterPro" id="IPR042566">
    <property type="entry name" value="L1_C"/>
</dbReference>
<feature type="region of interest" description="Disordered" evidence="2">
    <location>
        <begin position="1"/>
        <end position="62"/>
    </location>
</feature>
<keyword evidence="5" id="KW-1185">Reference proteome</keyword>
<protein>
    <recommendedName>
        <fullName evidence="3">L1 transposable element dsRBD-like domain-containing protein</fullName>
    </recommendedName>
</protein>
<evidence type="ECO:0000313" key="4">
    <source>
        <dbReference type="EMBL" id="CAH2321779.1"/>
    </source>
</evidence>
<dbReference type="PANTHER" id="PTHR11505">
    <property type="entry name" value="L1 TRANSPOSABLE ELEMENT-RELATED"/>
    <property type="match status" value="1"/>
</dbReference>
<accession>A0AAD1WTM9</accession>
<proteinExistence type="predicted"/>
<evidence type="ECO:0000313" key="5">
    <source>
        <dbReference type="Proteomes" id="UP001295444"/>
    </source>
</evidence>
<dbReference type="Proteomes" id="UP001295444">
    <property type="component" value="Chromosome 11"/>
</dbReference>
<feature type="domain" description="L1 transposable element dsRBD-like" evidence="3">
    <location>
        <begin position="198"/>
        <end position="245"/>
    </location>
</feature>
<name>A0AAD1WTM9_PELCU</name>
<dbReference type="EMBL" id="OW240922">
    <property type="protein sequence ID" value="CAH2321779.1"/>
    <property type="molecule type" value="Genomic_DNA"/>
</dbReference>
<evidence type="ECO:0000259" key="3">
    <source>
        <dbReference type="Pfam" id="PF17490"/>
    </source>
</evidence>
<evidence type="ECO:0000256" key="1">
    <source>
        <dbReference type="SAM" id="Coils"/>
    </source>
</evidence>
<sequence>MSHRQKQKAAKAERATFFLARSAAKKPRETGGPVQDGGGDRSREGSISPATSTTSLTEEQPLTTTSMRLMLAELAENFQANMKKQLQSLAAELRKDVADIGQRTAQLEQKLDNCTDAHNYLAEKDMFQALAPAIHPDQMVVDRAHRLRRPQHLPPSTDRDVIARIHFFHVKEQIVKASRTAGMPDPYGHIKIFADLSAETLQFRKSLAQITATLREKNIAYRWGYPAKLLIHREGKMHVVINPEMGLGKLKDWGIQV</sequence>
<keyword evidence="1" id="KW-0175">Coiled coil</keyword>
<dbReference type="Gene3D" id="3.30.70.1820">
    <property type="entry name" value="L1 transposable element, RRM domain"/>
    <property type="match status" value="1"/>
</dbReference>
<reference evidence="4" key="1">
    <citation type="submission" date="2022-03" db="EMBL/GenBank/DDBJ databases">
        <authorList>
            <person name="Alioto T."/>
            <person name="Alioto T."/>
            <person name="Gomez Garrido J."/>
        </authorList>
    </citation>
    <scope>NUCLEOTIDE SEQUENCE</scope>
</reference>
<feature type="coiled-coil region" evidence="1">
    <location>
        <begin position="83"/>
        <end position="110"/>
    </location>
</feature>
<dbReference type="InterPro" id="IPR004244">
    <property type="entry name" value="Transposase_22"/>
</dbReference>
<dbReference type="Pfam" id="PF17490">
    <property type="entry name" value="Tnp_22_dsRBD"/>
    <property type="match status" value="1"/>
</dbReference>